<gene>
    <name evidence="2" type="ORF">F7231_23975</name>
</gene>
<keyword evidence="3" id="KW-1185">Reference proteome</keyword>
<organism evidence="2 3">
    <name type="scientific">Fibrivirga algicola</name>
    <dbReference type="NCBI Taxonomy" id="2950420"/>
    <lineage>
        <taxon>Bacteria</taxon>
        <taxon>Pseudomonadati</taxon>
        <taxon>Bacteroidota</taxon>
        <taxon>Cytophagia</taxon>
        <taxon>Cytophagales</taxon>
        <taxon>Spirosomataceae</taxon>
        <taxon>Fibrivirga</taxon>
    </lineage>
</organism>
<accession>A0ABX0QPQ4</accession>
<evidence type="ECO:0008006" key="4">
    <source>
        <dbReference type="Google" id="ProtNLM"/>
    </source>
</evidence>
<comment type="caution">
    <text evidence="2">The sequence shown here is derived from an EMBL/GenBank/DDBJ whole genome shotgun (WGS) entry which is preliminary data.</text>
</comment>
<evidence type="ECO:0000313" key="3">
    <source>
        <dbReference type="Proteomes" id="UP000606008"/>
    </source>
</evidence>
<evidence type="ECO:0000256" key="1">
    <source>
        <dbReference type="SAM" id="SignalP"/>
    </source>
</evidence>
<feature type="signal peptide" evidence="1">
    <location>
        <begin position="1"/>
        <end position="19"/>
    </location>
</feature>
<keyword evidence="1" id="KW-0732">Signal</keyword>
<name>A0ABX0QPQ4_9BACT</name>
<sequence length="201" mass="23459">MRHLLLLLSLFGFSTRSNAQQPTETHHYAIEIAGARIGTMTATRQQLTNNEVVYTQISDVKVNFLVYKLTIYYKVISRLKNGQLMLATVEAHTNKGNYSSRTEWMGNHYDIVANQYKYDHKSTESRKIDFTVSMLYFSEPTGRQRVYAEYFGDYFTLTPSPRPGYRARLADREDEYVYEKGRLVQVIKKNALKNFNIRLLD</sequence>
<feature type="chain" id="PRO_5045421464" description="DUF3108 domain-containing protein" evidence="1">
    <location>
        <begin position="20"/>
        <end position="201"/>
    </location>
</feature>
<evidence type="ECO:0000313" key="2">
    <source>
        <dbReference type="EMBL" id="NID13251.1"/>
    </source>
</evidence>
<dbReference type="InterPro" id="IPR045767">
    <property type="entry name" value="DUF6134"/>
</dbReference>
<proteinExistence type="predicted"/>
<dbReference type="RefSeq" id="WP_166693841.1">
    <property type="nucleotide sequence ID" value="NZ_WAEL01000011.1"/>
</dbReference>
<protein>
    <recommendedName>
        <fullName evidence="4">DUF3108 domain-containing protein</fullName>
    </recommendedName>
</protein>
<reference evidence="2" key="1">
    <citation type="submission" date="2024-05" db="EMBL/GenBank/DDBJ databases">
        <authorList>
            <person name="Jung D.-H."/>
        </authorList>
    </citation>
    <scope>NUCLEOTIDE SEQUENCE</scope>
    <source>
        <strain evidence="2">JA-25</strain>
    </source>
</reference>
<dbReference type="Pfam" id="PF19630">
    <property type="entry name" value="DUF6134"/>
    <property type="match status" value="1"/>
</dbReference>
<dbReference type="Proteomes" id="UP000606008">
    <property type="component" value="Unassembled WGS sequence"/>
</dbReference>
<dbReference type="EMBL" id="WAEL01000011">
    <property type="protein sequence ID" value="NID13251.1"/>
    <property type="molecule type" value="Genomic_DNA"/>
</dbReference>